<dbReference type="GO" id="GO:0003677">
    <property type="term" value="F:DNA binding"/>
    <property type="evidence" value="ECO:0007669"/>
    <property type="project" value="UniProtKB-KW"/>
</dbReference>
<dbReference type="InterPro" id="IPR050707">
    <property type="entry name" value="HTH_MetabolicPath_Reg"/>
</dbReference>
<protein>
    <recommendedName>
        <fullName evidence="8">IclR family transcriptional regulator</fullName>
    </recommendedName>
</protein>
<evidence type="ECO:0000259" key="5">
    <source>
        <dbReference type="PROSITE" id="PS51078"/>
    </source>
</evidence>
<dbReference type="PANTHER" id="PTHR30136:SF35">
    <property type="entry name" value="HTH-TYPE TRANSCRIPTIONAL REGULATOR RV1719"/>
    <property type="match status" value="1"/>
</dbReference>
<dbReference type="OrthoDB" id="8357778at2"/>
<dbReference type="Pfam" id="PF01614">
    <property type="entry name" value="IclR_C"/>
    <property type="match status" value="1"/>
</dbReference>
<evidence type="ECO:0000256" key="2">
    <source>
        <dbReference type="ARBA" id="ARBA00023125"/>
    </source>
</evidence>
<reference evidence="6 7" key="1">
    <citation type="submission" date="2014-03" db="EMBL/GenBank/DDBJ databases">
        <title>Draft Genome Sequence of Actibacterium mucosum KCTC 23349, a Marine Alphaproteobacterium with Complex Ionic Requirements Isolated from Mediterranean Seawater at Malvarrosa Beach, Valencia, Spain.</title>
        <authorList>
            <person name="Arahal D.R."/>
            <person name="Shao Z."/>
            <person name="Lai Q."/>
            <person name="Pujalte M.J."/>
        </authorList>
    </citation>
    <scope>NUCLEOTIDE SEQUENCE [LARGE SCALE GENOMIC DNA]</scope>
    <source>
        <strain evidence="6 7">KCTC 23349</strain>
    </source>
</reference>
<dbReference type="PANTHER" id="PTHR30136">
    <property type="entry name" value="HELIX-TURN-HELIX TRANSCRIPTIONAL REGULATOR, ICLR FAMILY"/>
    <property type="match status" value="1"/>
</dbReference>
<evidence type="ECO:0000313" key="6">
    <source>
        <dbReference type="EMBL" id="KAJ54334.1"/>
    </source>
</evidence>
<name>A0A037ZCW3_9RHOB</name>
<dbReference type="STRING" id="1454373.ACMU_18060"/>
<dbReference type="Gene3D" id="3.30.450.40">
    <property type="match status" value="1"/>
</dbReference>
<dbReference type="SUPFAM" id="SSF55781">
    <property type="entry name" value="GAF domain-like"/>
    <property type="match status" value="1"/>
</dbReference>
<dbReference type="InterPro" id="IPR029016">
    <property type="entry name" value="GAF-like_dom_sf"/>
</dbReference>
<dbReference type="SMART" id="SM00346">
    <property type="entry name" value="HTH_ICLR"/>
    <property type="match status" value="1"/>
</dbReference>
<dbReference type="SUPFAM" id="SSF46785">
    <property type="entry name" value="Winged helix' DNA-binding domain"/>
    <property type="match status" value="1"/>
</dbReference>
<keyword evidence="1" id="KW-0805">Transcription regulation</keyword>
<dbReference type="InterPro" id="IPR036390">
    <property type="entry name" value="WH_DNA-bd_sf"/>
</dbReference>
<keyword evidence="3" id="KW-0804">Transcription</keyword>
<comment type="caution">
    <text evidence="6">The sequence shown here is derived from an EMBL/GenBank/DDBJ whole genome shotgun (WGS) entry which is preliminary data.</text>
</comment>
<dbReference type="AlphaFoldDB" id="A0A037ZCW3"/>
<dbReference type="EMBL" id="JFKE01000008">
    <property type="protein sequence ID" value="KAJ54334.1"/>
    <property type="molecule type" value="Genomic_DNA"/>
</dbReference>
<dbReference type="Pfam" id="PF09339">
    <property type="entry name" value="HTH_IclR"/>
    <property type="match status" value="1"/>
</dbReference>
<gene>
    <name evidence="6" type="ORF">ACMU_18060</name>
</gene>
<evidence type="ECO:0008006" key="8">
    <source>
        <dbReference type="Google" id="ProtNLM"/>
    </source>
</evidence>
<proteinExistence type="predicted"/>
<dbReference type="PROSITE" id="PS51078">
    <property type="entry name" value="ICLR_ED"/>
    <property type="match status" value="1"/>
</dbReference>
<dbReference type="InterPro" id="IPR036388">
    <property type="entry name" value="WH-like_DNA-bd_sf"/>
</dbReference>
<evidence type="ECO:0000313" key="7">
    <source>
        <dbReference type="Proteomes" id="UP000026249"/>
    </source>
</evidence>
<dbReference type="InterPro" id="IPR005471">
    <property type="entry name" value="Tscrpt_reg_IclR_N"/>
</dbReference>
<dbReference type="PROSITE" id="PS51077">
    <property type="entry name" value="HTH_ICLR"/>
    <property type="match status" value="1"/>
</dbReference>
<keyword evidence="7" id="KW-1185">Reference proteome</keyword>
<evidence type="ECO:0000259" key="4">
    <source>
        <dbReference type="PROSITE" id="PS51077"/>
    </source>
</evidence>
<dbReference type="InterPro" id="IPR014757">
    <property type="entry name" value="Tscrpt_reg_IclR_C"/>
</dbReference>
<sequence length="266" mass="29838">MDKTVAKAFALLEELAQSDRPLGVSELSERLGLGKSNVHRLLQTLISLKYARQTPESSYVASLRMWEMGHQIFSNFSFRDIAKPYMRQLSNLTNETVHLSEMDEFEVVYVEKIESREPVRTYTQLGGRAPAYCVATGKIQMAYLPEKDIRRCFQTANQFTPHTITDVEAFCREATENRERGYAVNRGEWRSDVIGLAAPIADSSGEVVAAIGLSAPASRISAVEMERHAEIVIGYARDISQELGCPRSFLATLQLNKEAEGARRSR</sequence>
<dbReference type="Proteomes" id="UP000026249">
    <property type="component" value="Unassembled WGS sequence"/>
</dbReference>
<organism evidence="6 7">
    <name type="scientific">Actibacterium mucosum KCTC 23349</name>
    <dbReference type="NCBI Taxonomy" id="1454373"/>
    <lineage>
        <taxon>Bacteria</taxon>
        <taxon>Pseudomonadati</taxon>
        <taxon>Pseudomonadota</taxon>
        <taxon>Alphaproteobacteria</taxon>
        <taxon>Rhodobacterales</taxon>
        <taxon>Roseobacteraceae</taxon>
        <taxon>Actibacterium</taxon>
    </lineage>
</organism>
<keyword evidence="2" id="KW-0238">DNA-binding</keyword>
<dbReference type="GO" id="GO:0003700">
    <property type="term" value="F:DNA-binding transcription factor activity"/>
    <property type="evidence" value="ECO:0007669"/>
    <property type="project" value="TreeGrafter"/>
</dbReference>
<feature type="domain" description="HTH iclR-type" evidence="4">
    <location>
        <begin position="2"/>
        <end position="70"/>
    </location>
</feature>
<accession>A0A037ZCW3</accession>
<dbReference type="GO" id="GO:0045892">
    <property type="term" value="P:negative regulation of DNA-templated transcription"/>
    <property type="evidence" value="ECO:0007669"/>
    <property type="project" value="TreeGrafter"/>
</dbReference>
<evidence type="ECO:0000256" key="1">
    <source>
        <dbReference type="ARBA" id="ARBA00023015"/>
    </source>
</evidence>
<evidence type="ECO:0000256" key="3">
    <source>
        <dbReference type="ARBA" id="ARBA00023163"/>
    </source>
</evidence>
<feature type="domain" description="IclR-ED" evidence="5">
    <location>
        <begin position="64"/>
        <end position="245"/>
    </location>
</feature>
<dbReference type="RefSeq" id="WP_081805565.1">
    <property type="nucleotide sequence ID" value="NZ_JFKE01000008.1"/>
</dbReference>
<dbReference type="Gene3D" id="1.10.10.10">
    <property type="entry name" value="Winged helix-like DNA-binding domain superfamily/Winged helix DNA-binding domain"/>
    <property type="match status" value="1"/>
</dbReference>